<accession>C3W7B6</accession>
<feature type="non-terminal residue" evidence="5">
    <location>
        <position position="265"/>
    </location>
</feature>
<dbReference type="Gene3D" id="3.30.70.20">
    <property type="match status" value="1"/>
</dbReference>
<dbReference type="SUPFAM" id="SSF56014">
    <property type="entry name" value="Nitrite and sulphite reductase 4Fe-4S domain-like"/>
    <property type="match status" value="1"/>
</dbReference>
<dbReference type="GO" id="GO:0046872">
    <property type="term" value="F:metal ion binding"/>
    <property type="evidence" value="ECO:0007669"/>
    <property type="project" value="UniProtKB-KW"/>
</dbReference>
<dbReference type="Gene3D" id="3.30.70.3340">
    <property type="match status" value="1"/>
</dbReference>
<protein>
    <submittedName>
        <fullName evidence="5">Dissimilatory sulfite reductase subunit B</fullName>
    </submittedName>
</protein>
<evidence type="ECO:0000256" key="1">
    <source>
        <dbReference type="ARBA" id="ARBA00022723"/>
    </source>
</evidence>
<dbReference type="EMBL" id="FM179957">
    <property type="protein sequence ID" value="CAQ77275.1"/>
    <property type="molecule type" value="Genomic_DNA"/>
</dbReference>
<gene>
    <name evidence="5" type="primary">dsrB</name>
</gene>
<evidence type="ECO:0000256" key="2">
    <source>
        <dbReference type="ARBA" id="ARBA00023004"/>
    </source>
</evidence>
<dbReference type="InterPro" id="IPR045854">
    <property type="entry name" value="NO2/SO3_Rdtase_4Fe4S_sf"/>
</dbReference>
<dbReference type="InterPro" id="IPR006067">
    <property type="entry name" value="NO2/SO3_Rdtase_4Fe4S_dom"/>
</dbReference>
<proteinExistence type="predicted"/>
<reference evidence="5" key="1">
    <citation type="journal article" date="2009" name="Environ. Microbiol.">
        <title>Sulfate-reducing bacteria in marine sediment (Aarhus Bay, Denmark): abundance and diversity related to geochemical zonation.</title>
        <authorList>
            <person name="Leloup J."/>
            <person name="Fossing H."/>
            <person name="Kohls K."/>
            <person name="Holmkvist L."/>
            <person name="Borowski C."/>
            <person name="Jorgensen B.B."/>
        </authorList>
    </citation>
    <scope>NUCLEOTIDE SEQUENCE</scope>
</reference>
<organism evidence="5">
    <name type="scientific">uncultured sulfate-reducing bacterium</name>
    <dbReference type="NCBI Taxonomy" id="153939"/>
    <lineage>
        <taxon>Bacteria</taxon>
        <taxon>environmental samples</taxon>
    </lineage>
</organism>
<sequence length="265" mass="29378">MGTDIGPPDFRTLLREIIKRNYGQWKYHELLKSDLLKQVAESGDAVYTVRADSPRLLIVNPIRDICDLPANYCDGHLSFTSRHNVEFMLTDESLALAKEIKEKVGFPVGGRGRCLSNMVHTQGRIHCHPPPPDALGVVKAIMVELYDSLVEEKLPPKMRISQACCLNMCSAIHCSDICVVGIHTPPTKIDDKNFSTWCEIPTSLASLLPPPQPLMALVETKTVRLRSHSYATPTPTPSSSTTPHRFLALPAQKQLPSSSVMNNNE</sequence>
<dbReference type="SUPFAM" id="SSF55124">
    <property type="entry name" value="Nitrite/Sulfite reductase N-terminal domain-like"/>
    <property type="match status" value="1"/>
</dbReference>
<keyword evidence="2" id="KW-0408">Iron</keyword>
<dbReference type="GO" id="GO:0016491">
    <property type="term" value="F:oxidoreductase activity"/>
    <property type="evidence" value="ECO:0007669"/>
    <property type="project" value="InterPro"/>
</dbReference>
<dbReference type="Pfam" id="PF01077">
    <property type="entry name" value="NIR_SIR"/>
    <property type="match status" value="1"/>
</dbReference>
<dbReference type="AlphaFoldDB" id="C3W7B6"/>
<feature type="domain" description="Nitrite/sulphite reductase 4Fe-4S" evidence="4">
    <location>
        <begin position="112"/>
        <end position="189"/>
    </location>
</feature>
<dbReference type="Gene3D" id="3.30.413.10">
    <property type="entry name" value="Sulfite Reductase Hemoprotein, domain 1"/>
    <property type="match status" value="1"/>
</dbReference>
<name>C3W7B6_9BACT</name>
<dbReference type="GO" id="GO:0020037">
    <property type="term" value="F:heme binding"/>
    <property type="evidence" value="ECO:0007669"/>
    <property type="project" value="InterPro"/>
</dbReference>
<evidence type="ECO:0000313" key="5">
    <source>
        <dbReference type="EMBL" id="CAQ77275.1"/>
    </source>
</evidence>
<evidence type="ECO:0000256" key="3">
    <source>
        <dbReference type="ARBA" id="ARBA00023014"/>
    </source>
</evidence>
<dbReference type="InterPro" id="IPR036136">
    <property type="entry name" value="Nit/Sulf_reduc_fer-like_dom_sf"/>
</dbReference>
<keyword evidence="3" id="KW-0411">Iron-sulfur</keyword>
<keyword evidence="1" id="KW-0479">Metal-binding</keyword>
<dbReference type="GO" id="GO:0051536">
    <property type="term" value="F:iron-sulfur cluster binding"/>
    <property type="evidence" value="ECO:0007669"/>
    <property type="project" value="UniProtKB-KW"/>
</dbReference>
<evidence type="ECO:0000259" key="4">
    <source>
        <dbReference type="Pfam" id="PF01077"/>
    </source>
</evidence>